<dbReference type="SUPFAM" id="SSF50447">
    <property type="entry name" value="Translation proteins"/>
    <property type="match status" value="1"/>
</dbReference>
<dbReference type="Pfam" id="PF01782">
    <property type="entry name" value="RimM"/>
    <property type="match status" value="1"/>
</dbReference>
<evidence type="ECO:0000256" key="5">
    <source>
        <dbReference type="HAMAP-Rule" id="MF_00014"/>
    </source>
</evidence>
<keyword evidence="3 5" id="KW-0698">rRNA processing</keyword>
<dbReference type="RefSeq" id="WP_386741301.1">
    <property type="nucleotide sequence ID" value="NZ_JBHSMG010000006.1"/>
</dbReference>
<comment type="caution">
    <text evidence="9">The sequence shown here is derived from an EMBL/GenBank/DDBJ whole genome shotgun (WGS) entry which is preliminary data.</text>
</comment>
<protein>
    <recommendedName>
        <fullName evidence="5">Ribosome maturation factor RimM</fullName>
    </recommendedName>
</protein>
<feature type="compositionally biased region" description="Low complexity" evidence="6">
    <location>
        <begin position="207"/>
        <end position="218"/>
    </location>
</feature>
<keyword evidence="1 5" id="KW-0963">Cytoplasm</keyword>
<dbReference type="InterPro" id="IPR009000">
    <property type="entry name" value="Transl_B-barrel_sf"/>
</dbReference>
<evidence type="ECO:0000259" key="8">
    <source>
        <dbReference type="Pfam" id="PF24986"/>
    </source>
</evidence>
<dbReference type="Gene3D" id="2.30.30.240">
    <property type="entry name" value="PRC-barrel domain"/>
    <property type="match status" value="1"/>
</dbReference>
<evidence type="ECO:0000259" key="7">
    <source>
        <dbReference type="Pfam" id="PF01782"/>
    </source>
</evidence>
<dbReference type="InterPro" id="IPR002676">
    <property type="entry name" value="RimM_N"/>
</dbReference>
<comment type="domain">
    <text evidence="5">The PRC barrel domain binds ribosomal protein uS19.</text>
</comment>
<comment type="function">
    <text evidence="5">An accessory protein needed during the final step in the assembly of 30S ribosomal subunit, possibly for assembly of the head region. Essential for efficient processing of 16S rRNA. May be needed both before and after RbfA during the maturation of 16S rRNA. It has affinity for free ribosomal 30S subunits but not for 70S ribosomes.</text>
</comment>
<dbReference type="Pfam" id="PF24986">
    <property type="entry name" value="PRC_RimM"/>
    <property type="match status" value="1"/>
</dbReference>
<dbReference type="HAMAP" id="MF_00014">
    <property type="entry name" value="Ribosome_mat_RimM"/>
    <property type="match status" value="1"/>
</dbReference>
<evidence type="ECO:0000313" key="10">
    <source>
        <dbReference type="Proteomes" id="UP001596039"/>
    </source>
</evidence>
<dbReference type="InterPro" id="IPR056792">
    <property type="entry name" value="PRC_RimM"/>
</dbReference>
<evidence type="ECO:0000256" key="2">
    <source>
        <dbReference type="ARBA" id="ARBA00022517"/>
    </source>
</evidence>
<name>A0ABW0NSR5_9MICO</name>
<dbReference type="InterPro" id="IPR036976">
    <property type="entry name" value="RimM_N_sf"/>
</dbReference>
<dbReference type="PANTHER" id="PTHR33692">
    <property type="entry name" value="RIBOSOME MATURATION FACTOR RIMM"/>
    <property type="match status" value="1"/>
</dbReference>
<dbReference type="EMBL" id="JBHSMG010000006">
    <property type="protein sequence ID" value="MFC5503570.1"/>
    <property type="molecule type" value="Genomic_DNA"/>
</dbReference>
<dbReference type="InterPro" id="IPR011033">
    <property type="entry name" value="PRC_barrel-like_sf"/>
</dbReference>
<evidence type="ECO:0000256" key="1">
    <source>
        <dbReference type="ARBA" id="ARBA00022490"/>
    </source>
</evidence>
<dbReference type="SUPFAM" id="SSF50346">
    <property type="entry name" value="PRC-barrel domain"/>
    <property type="match status" value="1"/>
</dbReference>
<dbReference type="Proteomes" id="UP001596039">
    <property type="component" value="Unassembled WGS sequence"/>
</dbReference>
<reference evidence="10" key="1">
    <citation type="journal article" date="2019" name="Int. J. Syst. Evol. Microbiol.">
        <title>The Global Catalogue of Microorganisms (GCM) 10K type strain sequencing project: providing services to taxonomists for standard genome sequencing and annotation.</title>
        <authorList>
            <consortium name="The Broad Institute Genomics Platform"/>
            <consortium name="The Broad Institute Genome Sequencing Center for Infectious Disease"/>
            <person name="Wu L."/>
            <person name="Ma J."/>
        </authorList>
    </citation>
    <scope>NUCLEOTIDE SEQUENCE [LARGE SCALE GENOMIC DNA]</scope>
    <source>
        <strain evidence="10">CGMCC 4.6997</strain>
    </source>
</reference>
<feature type="compositionally biased region" description="Acidic residues" evidence="6">
    <location>
        <begin position="190"/>
        <end position="206"/>
    </location>
</feature>
<accession>A0ABW0NSR5</accession>
<keyword evidence="4 5" id="KW-0143">Chaperone</keyword>
<dbReference type="PANTHER" id="PTHR33692:SF1">
    <property type="entry name" value="RIBOSOME MATURATION FACTOR RIMM"/>
    <property type="match status" value="1"/>
</dbReference>
<comment type="subcellular location">
    <subcellularLocation>
        <location evidence="5">Cytoplasm</location>
    </subcellularLocation>
</comment>
<feature type="domain" description="RimM N-terminal" evidence="7">
    <location>
        <begin position="23"/>
        <end position="108"/>
    </location>
</feature>
<organism evidence="9 10">
    <name type="scientific">Lysinimonas soli</name>
    <dbReference type="NCBI Taxonomy" id="1074233"/>
    <lineage>
        <taxon>Bacteria</taxon>
        <taxon>Bacillati</taxon>
        <taxon>Actinomycetota</taxon>
        <taxon>Actinomycetes</taxon>
        <taxon>Micrococcales</taxon>
        <taxon>Microbacteriaceae</taxon>
        <taxon>Lysinimonas</taxon>
    </lineage>
</organism>
<dbReference type="Gene3D" id="2.40.30.60">
    <property type="entry name" value="RimM"/>
    <property type="match status" value="1"/>
</dbReference>
<feature type="region of interest" description="Disordered" evidence="6">
    <location>
        <begin position="189"/>
        <end position="218"/>
    </location>
</feature>
<evidence type="ECO:0000256" key="6">
    <source>
        <dbReference type="SAM" id="MobiDB-lite"/>
    </source>
</evidence>
<dbReference type="InterPro" id="IPR011961">
    <property type="entry name" value="RimM"/>
</dbReference>
<proteinExistence type="inferred from homology"/>
<comment type="subunit">
    <text evidence="5">Binds ribosomal protein uS19.</text>
</comment>
<sequence length="218" mass="23361">MSEHPAPRTTDARAGTTRDQVRVGRLTKAHGLKGALKIELYTDDPDRRFTPGAIFTLQVPTSSPWHGKTLELIELRWYNGNPVGFFVGVNDRDAAETLVKAILWVDQDPSQLPEEQDAWYDYQLVGLRALRDGVEVGHVTRVDHLPAQDLLAIATASGEVLVPFVAAIVPSVDIAAGTLTVTPPAGLFEELPDAAEPDAAEPDAAEPADAATPGAPTD</sequence>
<keyword evidence="2 5" id="KW-0690">Ribosome biogenesis</keyword>
<evidence type="ECO:0000256" key="4">
    <source>
        <dbReference type="ARBA" id="ARBA00023186"/>
    </source>
</evidence>
<keyword evidence="10" id="KW-1185">Reference proteome</keyword>
<comment type="similarity">
    <text evidence="5">Belongs to the RimM family.</text>
</comment>
<evidence type="ECO:0000313" key="9">
    <source>
        <dbReference type="EMBL" id="MFC5503570.1"/>
    </source>
</evidence>
<feature type="domain" description="Ribosome maturation factor RimM PRC barrel" evidence="8">
    <location>
        <begin position="123"/>
        <end position="187"/>
    </location>
</feature>
<gene>
    <name evidence="5 9" type="primary">rimM</name>
    <name evidence="9" type="ORF">ACFPJ4_15085</name>
</gene>
<dbReference type="NCBIfam" id="TIGR02273">
    <property type="entry name" value="16S_RimM"/>
    <property type="match status" value="1"/>
</dbReference>
<evidence type="ECO:0000256" key="3">
    <source>
        <dbReference type="ARBA" id="ARBA00022552"/>
    </source>
</evidence>